<comment type="domain">
    <text evidence="7">The DHHC domain is required for palmitoyltransferase activity.</text>
</comment>
<sequence>MNSKEILHQMERDASIVAQAEFTACEIPRYISLASSFGQQHQPPMAAPAVAVSASVSFFILPSGKSVCFQWCGLSALVTIIAIVTATLACAAAISSVLLKIIWLFCWMIEVVLLLKIHISGPGYIGFPCSRGAPPNQTVDLLHGVMIRCKSCRTCCVLRPPRGSHCRVCGCCVAGFDHHCVLLGSCVGRDNIRFFITFLWFTLIIVVTTFAIAVSALNHTHYVAALIVVIVDAFCVIPVLGASVFYFMAYVVYGVTLREWRKRGAPYVGVELAESWTIVPRPFNSGAFNNLRQLFTSGT</sequence>
<feature type="transmembrane region" description="Helical" evidence="7">
    <location>
        <begin position="74"/>
        <end position="95"/>
    </location>
</feature>
<organism evidence="9 10">
    <name type="scientific">Bodo saltans</name>
    <name type="common">Flagellated protozoan</name>
    <dbReference type="NCBI Taxonomy" id="75058"/>
    <lineage>
        <taxon>Eukaryota</taxon>
        <taxon>Discoba</taxon>
        <taxon>Euglenozoa</taxon>
        <taxon>Kinetoplastea</taxon>
        <taxon>Metakinetoplastina</taxon>
        <taxon>Eubodonida</taxon>
        <taxon>Bodonidae</taxon>
        <taxon>Bodo</taxon>
    </lineage>
</organism>
<dbReference type="GO" id="GO:0005794">
    <property type="term" value="C:Golgi apparatus"/>
    <property type="evidence" value="ECO:0007669"/>
    <property type="project" value="TreeGrafter"/>
</dbReference>
<dbReference type="EC" id="2.3.1.225" evidence="7"/>
<dbReference type="PANTHER" id="PTHR22883">
    <property type="entry name" value="ZINC FINGER DHHC DOMAIN CONTAINING PROTEIN"/>
    <property type="match status" value="1"/>
</dbReference>
<evidence type="ECO:0000313" key="10">
    <source>
        <dbReference type="Proteomes" id="UP000051952"/>
    </source>
</evidence>
<dbReference type="GO" id="GO:0019706">
    <property type="term" value="F:protein-cysteine S-palmitoyltransferase activity"/>
    <property type="evidence" value="ECO:0007669"/>
    <property type="project" value="UniProtKB-EC"/>
</dbReference>
<feature type="transmembrane region" description="Helical" evidence="7">
    <location>
        <begin position="101"/>
        <end position="119"/>
    </location>
</feature>
<dbReference type="OrthoDB" id="9909019at2759"/>
<feature type="transmembrane region" description="Helical" evidence="7">
    <location>
        <begin position="194"/>
        <end position="217"/>
    </location>
</feature>
<evidence type="ECO:0000256" key="4">
    <source>
        <dbReference type="ARBA" id="ARBA00022989"/>
    </source>
</evidence>
<dbReference type="AlphaFoldDB" id="A0A0S4INR8"/>
<dbReference type="VEuPathDB" id="TriTrypDB:BSAL_53610"/>
<evidence type="ECO:0000256" key="5">
    <source>
        <dbReference type="ARBA" id="ARBA00023136"/>
    </source>
</evidence>
<comment type="similarity">
    <text evidence="7">Belongs to the DHHC palmitoyltransferase family.</text>
</comment>
<accession>A0A0S4INR8</accession>
<gene>
    <name evidence="9" type="ORF">BSAL_53610</name>
</gene>
<reference evidence="10" key="1">
    <citation type="submission" date="2015-09" db="EMBL/GenBank/DDBJ databases">
        <authorList>
            <consortium name="Pathogen Informatics"/>
        </authorList>
    </citation>
    <scope>NUCLEOTIDE SEQUENCE [LARGE SCALE GENOMIC DNA]</scope>
    <source>
        <strain evidence="10">Lake Konstanz</strain>
    </source>
</reference>
<evidence type="ECO:0000256" key="2">
    <source>
        <dbReference type="ARBA" id="ARBA00022679"/>
    </source>
</evidence>
<evidence type="ECO:0000256" key="6">
    <source>
        <dbReference type="ARBA" id="ARBA00023315"/>
    </source>
</evidence>
<keyword evidence="10" id="KW-1185">Reference proteome</keyword>
<feature type="domain" description="Palmitoyltransferase DHHC" evidence="8">
    <location>
        <begin position="150"/>
        <end position="258"/>
    </location>
</feature>
<dbReference type="GO" id="GO:0006612">
    <property type="term" value="P:protein targeting to membrane"/>
    <property type="evidence" value="ECO:0007669"/>
    <property type="project" value="TreeGrafter"/>
</dbReference>
<evidence type="ECO:0000256" key="3">
    <source>
        <dbReference type="ARBA" id="ARBA00022692"/>
    </source>
</evidence>
<proteinExistence type="inferred from homology"/>
<comment type="catalytic activity">
    <reaction evidence="7">
        <text>L-cysteinyl-[protein] + hexadecanoyl-CoA = S-hexadecanoyl-L-cysteinyl-[protein] + CoA</text>
        <dbReference type="Rhea" id="RHEA:36683"/>
        <dbReference type="Rhea" id="RHEA-COMP:10131"/>
        <dbReference type="Rhea" id="RHEA-COMP:11032"/>
        <dbReference type="ChEBI" id="CHEBI:29950"/>
        <dbReference type="ChEBI" id="CHEBI:57287"/>
        <dbReference type="ChEBI" id="CHEBI:57379"/>
        <dbReference type="ChEBI" id="CHEBI:74151"/>
        <dbReference type="EC" id="2.3.1.225"/>
    </reaction>
</comment>
<dbReference type="GO" id="GO:0005783">
    <property type="term" value="C:endoplasmic reticulum"/>
    <property type="evidence" value="ECO:0007669"/>
    <property type="project" value="TreeGrafter"/>
</dbReference>
<keyword evidence="6 7" id="KW-0012">Acyltransferase</keyword>
<dbReference type="InterPro" id="IPR039859">
    <property type="entry name" value="PFA4/ZDH16/20/ERF2-like"/>
</dbReference>
<evidence type="ECO:0000256" key="7">
    <source>
        <dbReference type="RuleBase" id="RU079119"/>
    </source>
</evidence>
<protein>
    <recommendedName>
        <fullName evidence="7">Palmitoyltransferase</fullName>
        <ecNumber evidence="7">2.3.1.225</ecNumber>
    </recommendedName>
</protein>
<keyword evidence="3 7" id="KW-0812">Transmembrane</keyword>
<dbReference type="Pfam" id="PF01529">
    <property type="entry name" value="DHHC"/>
    <property type="match status" value="1"/>
</dbReference>
<name>A0A0S4INR8_BODSA</name>
<keyword evidence="2 7" id="KW-0808">Transferase</keyword>
<evidence type="ECO:0000313" key="9">
    <source>
        <dbReference type="EMBL" id="CUE71711.1"/>
    </source>
</evidence>
<keyword evidence="4 7" id="KW-1133">Transmembrane helix</keyword>
<evidence type="ECO:0000256" key="1">
    <source>
        <dbReference type="ARBA" id="ARBA00004141"/>
    </source>
</evidence>
<dbReference type="GO" id="GO:0016020">
    <property type="term" value="C:membrane"/>
    <property type="evidence" value="ECO:0007669"/>
    <property type="project" value="UniProtKB-SubCell"/>
</dbReference>
<dbReference type="PROSITE" id="PS50216">
    <property type="entry name" value="DHHC"/>
    <property type="match status" value="1"/>
</dbReference>
<dbReference type="EMBL" id="CYKH01000110">
    <property type="protein sequence ID" value="CUE71711.1"/>
    <property type="molecule type" value="Genomic_DNA"/>
</dbReference>
<dbReference type="Proteomes" id="UP000051952">
    <property type="component" value="Unassembled WGS sequence"/>
</dbReference>
<evidence type="ECO:0000259" key="8">
    <source>
        <dbReference type="Pfam" id="PF01529"/>
    </source>
</evidence>
<keyword evidence="5 7" id="KW-0472">Membrane</keyword>
<dbReference type="InterPro" id="IPR001594">
    <property type="entry name" value="Palmitoyltrfase_DHHC"/>
</dbReference>
<comment type="subcellular location">
    <subcellularLocation>
        <location evidence="1">Membrane</location>
        <topology evidence="1">Multi-pass membrane protein</topology>
    </subcellularLocation>
</comment>
<feature type="transmembrane region" description="Helical" evidence="7">
    <location>
        <begin position="223"/>
        <end position="253"/>
    </location>
</feature>